<evidence type="ECO:0000313" key="5">
    <source>
        <dbReference type="Proteomes" id="UP000756132"/>
    </source>
</evidence>
<dbReference type="OrthoDB" id="341259at2759"/>
<dbReference type="EMBL" id="CP090166">
    <property type="protein sequence ID" value="UJO17058.1"/>
    <property type="molecule type" value="Genomic_DNA"/>
</dbReference>
<reference evidence="4" key="2">
    <citation type="journal article" date="2022" name="Microb. Genom.">
        <title>A chromosome-scale genome assembly of the tomato pathogen Cladosporium fulvum reveals a compartmentalized genome architecture and the presence of a dispensable chromosome.</title>
        <authorList>
            <person name="Zaccaron A.Z."/>
            <person name="Chen L.H."/>
            <person name="Samaras A."/>
            <person name="Stergiopoulos I."/>
        </authorList>
    </citation>
    <scope>NUCLEOTIDE SEQUENCE</scope>
    <source>
        <strain evidence="4">Race5_Kim</strain>
    </source>
</reference>
<dbReference type="SUPFAM" id="SSF48403">
    <property type="entry name" value="Ankyrin repeat"/>
    <property type="match status" value="1"/>
</dbReference>
<keyword evidence="5" id="KW-1185">Reference proteome</keyword>
<protein>
    <recommendedName>
        <fullName evidence="6">Ankyrin repeat domain-containing protein</fullName>
    </recommendedName>
</protein>
<dbReference type="Pfam" id="PF12796">
    <property type="entry name" value="Ank_2"/>
    <property type="match status" value="1"/>
</dbReference>
<accession>A0A9Q8LGM8</accession>
<name>A0A9Q8LGM8_PASFU</name>
<keyword evidence="2 3" id="KW-0040">ANK repeat</keyword>
<evidence type="ECO:0008006" key="6">
    <source>
        <dbReference type="Google" id="ProtNLM"/>
    </source>
</evidence>
<evidence type="ECO:0000256" key="1">
    <source>
        <dbReference type="ARBA" id="ARBA00022737"/>
    </source>
</evidence>
<evidence type="ECO:0000256" key="3">
    <source>
        <dbReference type="PROSITE-ProRule" id="PRU00023"/>
    </source>
</evidence>
<dbReference type="KEGG" id="ffu:CLAFUR5_04314"/>
<evidence type="ECO:0000313" key="4">
    <source>
        <dbReference type="EMBL" id="UJO17058.1"/>
    </source>
</evidence>
<keyword evidence="1" id="KW-0677">Repeat</keyword>
<dbReference type="PANTHER" id="PTHR24189">
    <property type="entry name" value="MYOTROPHIN"/>
    <property type="match status" value="1"/>
</dbReference>
<dbReference type="InterPro" id="IPR036770">
    <property type="entry name" value="Ankyrin_rpt-contain_sf"/>
</dbReference>
<dbReference type="PROSITE" id="PS50297">
    <property type="entry name" value="ANK_REP_REGION"/>
    <property type="match status" value="1"/>
</dbReference>
<dbReference type="RefSeq" id="XP_047761424.1">
    <property type="nucleotide sequence ID" value="XM_047903462.1"/>
</dbReference>
<dbReference type="InterPro" id="IPR050745">
    <property type="entry name" value="Multifunctional_regulatory"/>
</dbReference>
<evidence type="ECO:0000256" key="2">
    <source>
        <dbReference type="ARBA" id="ARBA00023043"/>
    </source>
</evidence>
<reference evidence="4" key="1">
    <citation type="submission" date="2021-12" db="EMBL/GenBank/DDBJ databases">
        <authorList>
            <person name="Zaccaron A."/>
            <person name="Stergiopoulos I."/>
        </authorList>
    </citation>
    <scope>NUCLEOTIDE SEQUENCE</scope>
    <source>
        <strain evidence="4">Race5_Kim</strain>
    </source>
</reference>
<sequence length="193" mass="21259">MAAANEGEMDCVRLLLEHGADVNLCRRLDEDGSLLTALSSACERPLWNGYYSFLNPEDVASCLVSAGANVNLGDPTPLDWALEYHTAFGLVKFLLRAGAHISRVNDETISGLAGKALGVGSFHSWEYRQPTDKLQLLQKKAAREAKRIYHDRGLSAEEVAARIEAESLLVSYDSDDVADWLGKRRVTHVIDDE</sequence>
<dbReference type="Gene3D" id="1.25.40.20">
    <property type="entry name" value="Ankyrin repeat-containing domain"/>
    <property type="match status" value="1"/>
</dbReference>
<proteinExistence type="predicted"/>
<dbReference type="PROSITE" id="PS50088">
    <property type="entry name" value="ANK_REPEAT"/>
    <property type="match status" value="1"/>
</dbReference>
<dbReference type="AlphaFoldDB" id="A0A9Q8LGM8"/>
<dbReference type="GeneID" id="71984192"/>
<dbReference type="Proteomes" id="UP000756132">
    <property type="component" value="Chromosome 4"/>
</dbReference>
<gene>
    <name evidence="4" type="ORF">CLAFUR5_04314</name>
</gene>
<organism evidence="4 5">
    <name type="scientific">Passalora fulva</name>
    <name type="common">Tomato leaf mold</name>
    <name type="synonym">Cladosporium fulvum</name>
    <dbReference type="NCBI Taxonomy" id="5499"/>
    <lineage>
        <taxon>Eukaryota</taxon>
        <taxon>Fungi</taxon>
        <taxon>Dikarya</taxon>
        <taxon>Ascomycota</taxon>
        <taxon>Pezizomycotina</taxon>
        <taxon>Dothideomycetes</taxon>
        <taxon>Dothideomycetidae</taxon>
        <taxon>Mycosphaerellales</taxon>
        <taxon>Mycosphaerellaceae</taxon>
        <taxon>Fulvia</taxon>
    </lineage>
</organism>
<feature type="repeat" description="ANK" evidence="3">
    <location>
        <begin position="1"/>
        <end position="27"/>
    </location>
</feature>
<dbReference type="InterPro" id="IPR002110">
    <property type="entry name" value="Ankyrin_rpt"/>
</dbReference>
<dbReference type="SMART" id="SM00248">
    <property type="entry name" value="ANK"/>
    <property type="match status" value="3"/>
</dbReference>